<reference evidence="2 3" key="1">
    <citation type="submission" date="2020-08" db="EMBL/GenBank/DDBJ databases">
        <title>Genomic Encyclopedia of Type Strains, Phase IV (KMG-IV): sequencing the most valuable type-strain genomes for metagenomic binning, comparative biology and taxonomic classification.</title>
        <authorList>
            <person name="Goeker M."/>
        </authorList>
    </citation>
    <scope>NUCLEOTIDE SEQUENCE [LARGE SCALE GENOMIC DNA]</scope>
    <source>
        <strain evidence="2 3">DSM 103526</strain>
    </source>
</reference>
<dbReference type="Proteomes" id="UP000579281">
    <property type="component" value="Unassembled WGS sequence"/>
</dbReference>
<dbReference type="GO" id="GO:0003677">
    <property type="term" value="F:DNA binding"/>
    <property type="evidence" value="ECO:0007669"/>
    <property type="project" value="InterPro"/>
</dbReference>
<organism evidence="2 3">
    <name type="scientific">Anaerosolibacter carboniphilus</name>
    <dbReference type="NCBI Taxonomy" id="1417629"/>
    <lineage>
        <taxon>Bacteria</taxon>
        <taxon>Bacillati</taxon>
        <taxon>Bacillota</taxon>
        <taxon>Clostridia</taxon>
        <taxon>Peptostreptococcales</taxon>
        <taxon>Thermotaleaceae</taxon>
        <taxon>Anaerosolibacter</taxon>
    </lineage>
</organism>
<accession>A0A841KXY8</accession>
<evidence type="ECO:0000313" key="2">
    <source>
        <dbReference type="EMBL" id="MBB6218217.1"/>
    </source>
</evidence>
<feature type="domain" description="HTH cro/C1-type" evidence="1">
    <location>
        <begin position="6"/>
        <end position="61"/>
    </location>
</feature>
<gene>
    <name evidence="2" type="ORF">HNQ80_004357</name>
</gene>
<sequence length="173" mass="19814">MCVAELVKETRLMVGIQQIAIAGQVGVTQATWSKYENKELPMPDDVVERAAAVLNSPRIIAEHLYEKGSEFFNVPVLNNVDDNVLVVLDSLIEESAELIKHTQTLKKLLKNKKSRDQFSSQQWEEVMSAEEQIADVLPAIKLHFITMAEQFELDIKSLEKRMNRKLRSKSYKR</sequence>
<proteinExistence type="predicted"/>
<dbReference type="SMART" id="SM00530">
    <property type="entry name" value="HTH_XRE"/>
    <property type="match status" value="1"/>
</dbReference>
<dbReference type="InterPro" id="IPR010982">
    <property type="entry name" value="Lambda_DNA-bd_dom_sf"/>
</dbReference>
<dbReference type="Gene3D" id="1.10.260.40">
    <property type="entry name" value="lambda repressor-like DNA-binding domains"/>
    <property type="match status" value="1"/>
</dbReference>
<dbReference type="RefSeq" id="WP_184312705.1">
    <property type="nucleotide sequence ID" value="NZ_JACHEN010000034.1"/>
</dbReference>
<evidence type="ECO:0000313" key="3">
    <source>
        <dbReference type="Proteomes" id="UP000579281"/>
    </source>
</evidence>
<name>A0A841KXY8_9FIRM</name>
<keyword evidence="3" id="KW-1185">Reference proteome</keyword>
<evidence type="ECO:0000259" key="1">
    <source>
        <dbReference type="SMART" id="SM00530"/>
    </source>
</evidence>
<comment type="caution">
    <text evidence="2">The sequence shown here is derived from an EMBL/GenBank/DDBJ whole genome shotgun (WGS) entry which is preliminary data.</text>
</comment>
<dbReference type="CDD" id="cd00093">
    <property type="entry name" value="HTH_XRE"/>
    <property type="match status" value="1"/>
</dbReference>
<dbReference type="SUPFAM" id="SSF47413">
    <property type="entry name" value="lambda repressor-like DNA-binding domains"/>
    <property type="match status" value="1"/>
</dbReference>
<dbReference type="EMBL" id="JACHEN010000034">
    <property type="protein sequence ID" value="MBB6218217.1"/>
    <property type="molecule type" value="Genomic_DNA"/>
</dbReference>
<dbReference type="AlphaFoldDB" id="A0A841KXY8"/>
<protein>
    <submittedName>
        <fullName evidence="2">Transcriptional regulator with XRE-family HTH domain</fullName>
    </submittedName>
</protein>
<dbReference type="InterPro" id="IPR001387">
    <property type="entry name" value="Cro/C1-type_HTH"/>
</dbReference>